<proteinExistence type="predicted"/>
<feature type="region of interest" description="Disordered" evidence="1">
    <location>
        <begin position="1"/>
        <end position="91"/>
    </location>
</feature>
<dbReference type="EMBL" id="JAFNEN010004697">
    <property type="protein sequence ID" value="KAG8170915.1"/>
    <property type="molecule type" value="Genomic_DNA"/>
</dbReference>
<keyword evidence="3" id="KW-1185">Reference proteome</keyword>
<reference evidence="2 3" key="1">
    <citation type="journal article" date="2022" name="Nat. Ecol. Evol.">
        <title>A masculinizing supergene underlies an exaggerated male reproductive morph in a spider.</title>
        <authorList>
            <person name="Hendrickx F."/>
            <person name="De Corte Z."/>
            <person name="Sonet G."/>
            <person name="Van Belleghem S.M."/>
            <person name="Kostlbacher S."/>
            <person name="Vangestel C."/>
        </authorList>
    </citation>
    <scope>NUCLEOTIDE SEQUENCE [LARGE SCALE GENOMIC DNA]</scope>
    <source>
        <strain evidence="2">W744_W776</strain>
    </source>
</reference>
<evidence type="ECO:0000313" key="2">
    <source>
        <dbReference type="EMBL" id="KAG8170915.1"/>
    </source>
</evidence>
<accession>A0AAV6THG3</accession>
<name>A0AAV6THG3_9ARAC</name>
<sequence length="91" mass="10209">MSGFHDQKKKTSQGGPLRRWVEAGNKKWPNGQPQREEKMSAANQELQNEKGPKRGGAQVSQEENSDFNTPVKQIDNSQRKPERSGCVLSCL</sequence>
<protein>
    <submittedName>
        <fullName evidence="2">Uncharacterized protein</fullName>
    </submittedName>
</protein>
<evidence type="ECO:0000313" key="3">
    <source>
        <dbReference type="Proteomes" id="UP000827092"/>
    </source>
</evidence>
<feature type="compositionally biased region" description="Polar residues" evidence="1">
    <location>
        <begin position="58"/>
        <end position="76"/>
    </location>
</feature>
<gene>
    <name evidence="2" type="ORF">JTE90_023273</name>
</gene>
<organism evidence="2 3">
    <name type="scientific">Oedothorax gibbosus</name>
    <dbReference type="NCBI Taxonomy" id="931172"/>
    <lineage>
        <taxon>Eukaryota</taxon>
        <taxon>Metazoa</taxon>
        <taxon>Ecdysozoa</taxon>
        <taxon>Arthropoda</taxon>
        <taxon>Chelicerata</taxon>
        <taxon>Arachnida</taxon>
        <taxon>Araneae</taxon>
        <taxon>Araneomorphae</taxon>
        <taxon>Entelegynae</taxon>
        <taxon>Araneoidea</taxon>
        <taxon>Linyphiidae</taxon>
        <taxon>Erigoninae</taxon>
        <taxon>Oedothorax</taxon>
    </lineage>
</organism>
<dbReference type="Proteomes" id="UP000827092">
    <property type="component" value="Unassembled WGS sequence"/>
</dbReference>
<dbReference type="AlphaFoldDB" id="A0AAV6THG3"/>
<evidence type="ECO:0000256" key="1">
    <source>
        <dbReference type="SAM" id="MobiDB-lite"/>
    </source>
</evidence>
<comment type="caution">
    <text evidence="2">The sequence shown here is derived from an EMBL/GenBank/DDBJ whole genome shotgun (WGS) entry which is preliminary data.</text>
</comment>